<evidence type="ECO:0000313" key="3">
    <source>
        <dbReference type="EMBL" id="KAK9675010.1"/>
    </source>
</evidence>
<keyword evidence="2" id="KW-1133">Transmembrane helix</keyword>
<dbReference type="Proteomes" id="UP001479436">
    <property type="component" value="Unassembled WGS sequence"/>
</dbReference>
<dbReference type="EMBL" id="JASJQH010009831">
    <property type="protein sequence ID" value="KAK9675010.1"/>
    <property type="molecule type" value="Genomic_DNA"/>
</dbReference>
<evidence type="ECO:0000313" key="4">
    <source>
        <dbReference type="Proteomes" id="UP001479436"/>
    </source>
</evidence>
<feature type="compositionally biased region" description="Polar residues" evidence="1">
    <location>
        <begin position="1"/>
        <end position="15"/>
    </location>
</feature>
<evidence type="ECO:0000256" key="2">
    <source>
        <dbReference type="SAM" id="Phobius"/>
    </source>
</evidence>
<comment type="caution">
    <text evidence="3">The sequence shown here is derived from an EMBL/GenBank/DDBJ whole genome shotgun (WGS) entry which is preliminary data.</text>
</comment>
<accession>A0ABR2VLI7</accession>
<name>A0ABR2VLI7_9FUNG</name>
<gene>
    <name evidence="3" type="ORF">K7432_016728</name>
</gene>
<evidence type="ECO:0000256" key="1">
    <source>
        <dbReference type="SAM" id="MobiDB-lite"/>
    </source>
</evidence>
<protein>
    <submittedName>
        <fullName evidence="3">Uncharacterized protein</fullName>
    </submittedName>
</protein>
<keyword evidence="4" id="KW-1185">Reference proteome</keyword>
<sequence length="271" mass="30111">MNSLNPSMQGSLSLNEETHNSNHHKESTNSYENCDDSDDQQQHYALDLPSERPKQRYCCCRSRAAKIGSCLALLVILVVICGVTIIYKAQNHILLDIREFTFSNAHQTEQQLVNWAKTNPTSLKDLSLSSNAVMYLSGFHIGFMDVKVKNIEVVGIFGEDTFSKVGEGALTYPITTNQEVGIFPMPFKFSFSATDSASTSSLIDVLETCELVNGTSTWYKKKYEATLDTPLISWTGYKPTKAISGWTGCPINTYTLPNATAIKQLLNQIIN</sequence>
<feature type="region of interest" description="Disordered" evidence="1">
    <location>
        <begin position="1"/>
        <end position="36"/>
    </location>
</feature>
<keyword evidence="2" id="KW-0472">Membrane</keyword>
<keyword evidence="2" id="KW-0812">Transmembrane</keyword>
<proteinExistence type="predicted"/>
<organism evidence="3 4">
    <name type="scientific">Basidiobolus ranarum</name>
    <dbReference type="NCBI Taxonomy" id="34480"/>
    <lineage>
        <taxon>Eukaryota</taxon>
        <taxon>Fungi</taxon>
        <taxon>Fungi incertae sedis</taxon>
        <taxon>Zoopagomycota</taxon>
        <taxon>Entomophthoromycotina</taxon>
        <taxon>Basidiobolomycetes</taxon>
        <taxon>Basidiobolales</taxon>
        <taxon>Basidiobolaceae</taxon>
        <taxon>Basidiobolus</taxon>
    </lineage>
</organism>
<feature type="compositionally biased region" description="Basic and acidic residues" evidence="1">
    <location>
        <begin position="16"/>
        <end position="27"/>
    </location>
</feature>
<reference evidence="3 4" key="1">
    <citation type="submission" date="2023-04" db="EMBL/GenBank/DDBJ databases">
        <title>Genome of Basidiobolus ranarum AG-B5.</title>
        <authorList>
            <person name="Stajich J.E."/>
            <person name="Carter-House D."/>
            <person name="Gryganskyi A."/>
        </authorList>
    </citation>
    <scope>NUCLEOTIDE SEQUENCE [LARGE SCALE GENOMIC DNA]</scope>
    <source>
        <strain evidence="3 4">AG-B5</strain>
    </source>
</reference>
<feature type="transmembrane region" description="Helical" evidence="2">
    <location>
        <begin position="64"/>
        <end position="87"/>
    </location>
</feature>